<dbReference type="PROSITE" id="PS01046">
    <property type="entry name" value="LON_SER"/>
    <property type="match status" value="1"/>
</dbReference>
<dbReference type="Gene3D" id="1.10.8.60">
    <property type="match status" value="1"/>
</dbReference>
<dbReference type="SUPFAM" id="SSF54211">
    <property type="entry name" value="Ribosomal protein S5 domain 2-like"/>
    <property type="match status" value="1"/>
</dbReference>
<dbReference type="GO" id="GO:0004252">
    <property type="term" value="F:serine-type endopeptidase activity"/>
    <property type="evidence" value="ECO:0007669"/>
    <property type="project" value="UniProtKB-UniRule"/>
</dbReference>
<feature type="binding site" evidence="14 17">
    <location>
        <begin position="341"/>
        <end position="348"/>
    </location>
    <ligand>
        <name>ATP</name>
        <dbReference type="ChEBI" id="CHEBI:30616"/>
    </ligand>
</feature>
<evidence type="ECO:0000256" key="8">
    <source>
        <dbReference type="ARBA" id="ARBA00023016"/>
    </source>
</evidence>
<evidence type="ECO:0000256" key="11">
    <source>
        <dbReference type="ARBA" id="ARBA00066743"/>
    </source>
</evidence>
<dbReference type="Pfam" id="PF05362">
    <property type="entry name" value="Lon_C"/>
    <property type="match status" value="1"/>
</dbReference>
<dbReference type="InterPro" id="IPR003111">
    <property type="entry name" value="Lon_prtase_N"/>
</dbReference>
<dbReference type="GO" id="GO:0006515">
    <property type="term" value="P:protein quality control for misfolded or incompletely synthesized proteins"/>
    <property type="evidence" value="ECO:0007669"/>
    <property type="project" value="UniProtKB-UniRule"/>
</dbReference>
<dbReference type="EMBL" id="MUMY01000006">
    <property type="protein sequence ID" value="ONM49173.1"/>
    <property type="molecule type" value="Genomic_DNA"/>
</dbReference>
<dbReference type="FunFam" id="3.40.50.300:FF:000021">
    <property type="entry name" value="Lon protease homolog"/>
    <property type="match status" value="1"/>
</dbReference>
<dbReference type="SUPFAM" id="SSF52540">
    <property type="entry name" value="P-loop containing nucleoside triphosphate hydrolases"/>
    <property type="match status" value="1"/>
</dbReference>
<dbReference type="NCBIfam" id="TIGR00763">
    <property type="entry name" value="lon"/>
    <property type="match status" value="1"/>
</dbReference>
<dbReference type="InterPro" id="IPR004815">
    <property type="entry name" value="Lon_bac/euk-typ"/>
</dbReference>
<dbReference type="InterPro" id="IPR054594">
    <property type="entry name" value="Lon_lid"/>
</dbReference>
<dbReference type="Pfam" id="PF22667">
    <property type="entry name" value="Lon_lid"/>
    <property type="match status" value="1"/>
</dbReference>
<evidence type="ECO:0000256" key="16">
    <source>
        <dbReference type="PIRSR" id="PIRSR001174-1"/>
    </source>
</evidence>
<dbReference type="SMART" id="SM00464">
    <property type="entry name" value="LON"/>
    <property type="match status" value="1"/>
</dbReference>
<dbReference type="PROSITE" id="PS51787">
    <property type="entry name" value="LON_N"/>
    <property type="match status" value="1"/>
</dbReference>
<gene>
    <name evidence="14" type="primary">lon</name>
    <name evidence="23" type="ORF">B0T46_08830</name>
</gene>
<organism evidence="23 24">
    <name type="scientific">Nocardia donostiensis</name>
    <dbReference type="NCBI Taxonomy" id="1538463"/>
    <lineage>
        <taxon>Bacteria</taxon>
        <taxon>Bacillati</taxon>
        <taxon>Actinomycetota</taxon>
        <taxon>Actinomycetes</taxon>
        <taxon>Mycobacteriales</taxon>
        <taxon>Nocardiaceae</taxon>
        <taxon>Nocardia</taxon>
    </lineage>
</organism>
<name>A0A1W0BAV4_9NOCA</name>
<dbReference type="Gene3D" id="3.30.230.10">
    <property type="match status" value="1"/>
</dbReference>
<evidence type="ECO:0000313" key="24">
    <source>
        <dbReference type="Proteomes" id="UP000188836"/>
    </source>
</evidence>
<comment type="subcellular location">
    <subcellularLocation>
        <location evidence="1 14 15">Cytoplasm</location>
    </subcellularLocation>
</comment>
<dbReference type="CDD" id="cd19500">
    <property type="entry name" value="RecA-like_Lon"/>
    <property type="match status" value="1"/>
</dbReference>
<evidence type="ECO:0000256" key="10">
    <source>
        <dbReference type="ARBA" id="ARBA00053875"/>
    </source>
</evidence>
<evidence type="ECO:0000256" key="17">
    <source>
        <dbReference type="PIRSR" id="PIRSR001174-2"/>
    </source>
</evidence>
<keyword evidence="6 14" id="KW-0720">Serine protease</keyword>
<comment type="caution">
    <text evidence="23">The sequence shown here is derived from an EMBL/GenBank/DDBJ whole genome shotgun (WGS) entry which is preliminary data.</text>
</comment>
<dbReference type="PROSITE" id="PS51786">
    <property type="entry name" value="LON_PROTEOLYTIC"/>
    <property type="match status" value="1"/>
</dbReference>
<evidence type="ECO:0000259" key="21">
    <source>
        <dbReference type="PROSITE" id="PS51786"/>
    </source>
</evidence>
<dbReference type="InterPro" id="IPR008269">
    <property type="entry name" value="Lon_proteolytic"/>
</dbReference>
<evidence type="ECO:0000313" key="23">
    <source>
        <dbReference type="EMBL" id="ONM49173.1"/>
    </source>
</evidence>
<feature type="active site" evidence="14 16">
    <location>
        <position position="730"/>
    </location>
</feature>
<dbReference type="Pfam" id="PF00004">
    <property type="entry name" value="AAA"/>
    <property type="match status" value="1"/>
</dbReference>
<dbReference type="SUPFAM" id="SSF88697">
    <property type="entry name" value="PUA domain-like"/>
    <property type="match status" value="1"/>
</dbReference>
<dbReference type="EC" id="3.4.21.53" evidence="11 14"/>
<dbReference type="OrthoDB" id="9803599at2"/>
<keyword evidence="4 14" id="KW-0547">Nucleotide-binding</keyword>
<evidence type="ECO:0000256" key="12">
    <source>
        <dbReference type="ARBA" id="ARBA00071934"/>
    </source>
</evidence>
<keyword evidence="8 14" id="KW-0346">Stress response</keyword>
<dbReference type="STRING" id="1538463.B0T36_16000"/>
<dbReference type="SMART" id="SM00382">
    <property type="entry name" value="AAA"/>
    <property type="match status" value="1"/>
</dbReference>
<dbReference type="Pfam" id="PF02190">
    <property type="entry name" value="LON_substr_bdg"/>
    <property type="match status" value="1"/>
</dbReference>
<reference evidence="23 24" key="1">
    <citation type="journal article" date="2016" name="Antonie Van Leeuwenhoek">
        <title>Nocardia donostiensis sp. nov., isolated from human respiratory specimens.</title>
        <authorList>
            <person name="Ercibengoa M."/>
            <person name="Bell M."/>
            <person name="Marimon J.M."/>
            <person name="Humrighouse B."/>
            <person name="Klenk H.P."/>
            <person name="Potter G."/>
            <person name="Perez-Trallero E."/>
        </authorList>
    </citation>
    <scope>NUCLEOTIDE SEQUENCE [LARGE SCALE GENOMIC DNA]</scope>
    <source>
        <strain evidence="23 24">X1655</strain>
    </source>
</reference>
<evidence type="ECO:0000256" key="20">
    <source>
        <dbReference type="SAM" id="MobiDB-lite"/>
    </source>
</evidence>
<proteinExistence type="evidence at transcript level"/>
<dbReference type="PIRSF" id="PIRSF001174">
    <property type="entry name" value="Lon_proteas"/>
    <property type="match status" value="1"/>
</dbReference>
<evidence type="ECO:0000256" key="13">
    <source>
        <dbReference type="ARBA" id="ARBA00082722"/>
    </source>
</evidence>
<dbReference type="InterPro" id="IPR020568">
    <property type="entry name" value="Ribosomal_Su5_D2-typ_SF"/>
</dbReference>
<dbReference type="GO" id="GO:0005737">
    <property type="term" value="C:cytoplasm"/>
    <property type="evidence" value="ECO:0007669"/>
    <property type="project" value="UniProtKB-SubCell"/>
</dbReference>
<dbReference type="GO" id="GO:0034605">
    <property type="term" value="P:cellular response to heat"/>
    <property type="evidence" value="ECO:0007669"/>
    <property type="project" value="UniProtKB-UniRule"/>
</dbReference>
<dbReference type="InterPro" id="IPR003593">
    <property type="entry name" value="AAA+_ATPase"/>
</dbReference>
<feature type="active site" evidence="14 16">
    <location>
        <position position="773"/>
    </location>
</feature>
<comment type="similarity">
    <text evidence="14 15 18 19">Belongs to the peptidase S16 family.</text>
</comment>
<comment type="induction">
    <text evidence="14">By heat shock.</text>
</comment>
<dbReference type="InterPro" id="IPR015947">
    <property type="entry name" value="PUA-like_sf"/>
</dbReference>
<evidence type="ECO:0000256" key="5">
    <source>
        <dbReference type="ARBA" id="ARBA00022801"/>
    </source>
</evidence>
<evidence type="ECO:0000259" key="22">
    <source>
        <dbReference type="PROSITE" id="PS51787"/>
    </source>
</evidence>
<evidence type="ECO:0000256" key="14">
    <source>
        <dbReference type="HAMAP-Rule" id="MF_01973"/>
    </source>
</evidence>
<dbReference type="Proteomes" id="UP000188836">
    <property type="component" value="Unassembled WGS sequence"/>
</dbReference>
<keyword evidence="24" id="KW-1185">Reference proteome</keyword>
<accession>A0A1W0BAV4</accession>
<dbReference type="AlphaFoldDB" id="A0A1W0BAV4"/>
<evidence type="ECO:0000256" key="18">
    <source>
        <dbReference type="PROSITE-ProRule" id="PRU01122"/>
    </source>
</evidence>
<dbReference type="InterPro" id="IPR027543">
    <property type="entry name" value="Lon_bac"/>
</dbReference>
<comment type="subunit">
    <text evidence="14 15">Homohexamer. Organized in a ring with a central cavity.</text>
</comment>
<dbReference type="Gene3D" id="1.20.5.5270">
    <property type="match status" value="1"/>
</dbReference>
<evidence type="ECO:0000256" key="15">
    <source>
        <dbReference type="PIRNR" id="PIRNR001174"/>
    </source>
</evidence>
<dbReference type="InterPro" id="IPR014721">
    <property type="entry name" value="Ribsml_uS5_D2-typ_fold_subgr"/>
</dbReference>
<feature type="domain" description="Lon proteolytic" evidence="21">
    <location>
        <begin position="644"/>
        <end position="824"/>
    </location>
</feature>
<dbReference type="PANTHER" id="PTHR10046">
    <property type="entry name" value="ATP DEPENDENT LON PROTEASE FAMILY MEMBER"/>
    <property type="match status" value="1"/>
</dbReference>
<sequence>MLFLTDPIVLPGMVVPIELDESAQAAIDAARAAGTDEVLVAPRLDEGYAAYGVVATIEQVGRMRGGAPAAVLKAERRAKIGHGVTGPGAALWVEAEPVETAATDGRTKELAAEYKKLVVSVLQRREAWQIVDAVNQLTDPSAIADTAGYATYLTAEQKRELLDTPEPAARLTRLIEWTKAHIAEAEVAEKISEDVREGMEKSQREFLLRQQLNAIRKELGEDSPEGADDYRARVEQADLPDTVREAALREVGKLERAGDQSPESGWIRTWLDTVLELPWTVKTTDRTDIAAARAVLDADHHGLDEVKDRMVEYLAVRARRAQRGLQVVGGRGSGAVLVLVGPPGVGKTSLGESVARALDREFVRVALGGVRDEAEIRGHRRTYVGALPGRIVRAMKEAGSMNPVVLLDEIDKVGSDFRGDPAAALLEVLDPAQNHTFRDHYLDLDLDLSDVLFIATANVMETIPGPLLDRMELITVDGYTEDDKVAIARDFLVPRQLERNALTAEEVQVTDEALREIAANYTREAGVRQMERLIAKALRKAATRLAEQDGSAGNPDAGNVVDLGYDPALGYGPAVGTTIGSVGDETVRSNSGGAAGGADSLVSDPERNESGAEHTVAEPLAIDVGDLKDYLGRPRFTPDSAERTAVPGVATGLAVTGLGGDVLYIEANTADGERSLTLTGQLGDVMKESAQIALTYVRSHLGEIGIEASALDRNLHLHVPAGAVPKDGPSAGVTMVTALVSLALGRPVRSDVGMTGEVTLNGRVLPIGGVKQKLLAAQRAGLKTVFIPARNEPDLDDVPADVLADLDVRPVADVADILAYVIEPVTEPAADDRALMATA</sequence>
<dbReference type="Gene3D" id="3.40.50.300">
    <property type="entry name" value="P-loop containing nucleotide triphosphate hydrolases"/>
    <property type="match status" value="1"/>
</dbReference>
<evidence type="ECO:0000256" key="9">
    <source>
        <dbReference type="ARBA" id="ARBA00050665"/>
    </source>
</evidence>
<evidence type="ECO:0000256" key="19">
    <source>
        <dbReference type="RuleBase" id="RU000591"/>
    </source>
</evidence>
<dbReference type="GO" id="GO:0004176">
    <property type="term" value="F:ATP-dependent peptidase activity"/>
    <property type="evidence" value="ECO:0007669"/>
    <property type="project" value="UniProtKB-UniRule"/>
</dbReference>
<dbReference type="InterPro" id="IPR003959">
    <property type="entry name" value="ATPase_AAA_core"/>
</dbReference>
<feature type="domain" description="Lon N-terminal" evidence="22">
    <location>
        <begin position="1"/>
        <end position="182"/>
    </location>
</feature>
<comment type="catalytic activity">
    <reaction evidence="9 14 15 18">
        <text>Hydrolysis of proteins in presence of ATP.</text>
        <dbReference type="EC" id="3.4.21.53"/>
    </reaction>
</comment>
<feature type="compositionally biased region" description="Basic and acidic residues" evidence="20">
    <location>
        <begin position="604"/>
        <end position="615"/>
    </location>
</feature>
<evidence type="ECO:0000256" key="2">
    <source>
        <dbReference type="ARBA" id="ARBA00022490"/>
    </source>
</evidence>
<keyword evidence="5 14" id="KW-0378">Hydrolase</keyword>
<evidence type="ECO:0000256" key="3">
    <source>
        <dbReference type="ARBA" id="ARBA00022670"/>
    </source>
</evidence>
<comment type="function">
    <text evidence="10 14">ATP-dependent serine protease that mediates the selective degradation of mutant and abnormal proteins as well as certain short-lived regulatory proteins. Required for cellular homeostasis and for survival from DNA damage and developmental changes induced by stress. Degrades polypeptides processively to yield small peptide fragments that are 5 to 10 amino acids long. Binds to DNA in a double-stranded, site-specific manner.</text>
</comment>
<keyword evidence="2 14" id="KW-0963">Cytoplasm</keyword>
<keyword evidence="3 14" id="KW-0645">Protease</keyword>
<dbReference type="PRINTS" id="PR00830">
    <property type="entry name" value="ENDOLAPTASE"/>
</dbReference>
<keyword evidence="7 14" id="KW-0067">ATP-binding</keyword>
<dbReference type="GO" id="GO:0043565">
    <property type="term" value="F:sequence-specific DNA binding"/>
    <property type="evidence" value="ECO:0007669"/>
    <property type="project" value="UniProtKB-UniRule"/>
</dbReference>
<dbReference type="InterPro" id="IPR027417">
    <property type="entry name" value="P-loop_NTPase"/>
</dbReference>
<dbReference type="GO" id="GO:0005524">
    <property type="term" value="F:ATP binding"/>
    <property type="evidence" value="ECO:0007669"/>
    <property type="project" value="UniProtKB-UniRule"/>
</dbReference>
<evidence type="ECO:0000256" key="7">
    <source>
        <dbReference type="ARBA" id="ARBA00022840"/>
    </source>
</evidence>
<evidence type="ECO:0000256" key="1">
    <source>
        <dbReference type="ARBA" id="ARBA00004496"/>
    </source>
</evidence>
<feature type="region of interest" description="Disordered" evidence="20">
    <location>
        <begin position="582"/>
        <end position="615"/>
    </location>
</feature>
<dbReference type="InterPro" id="IPR008268">
    <property type="entry name" value="Peptidase_S16_AS"/>
</dbReference>
<evidence type="ECO:0000256" key="4">
    <source>
        <dbReference type="ARBA" id="ARBA00022741"/>
    </source>
</evidence>
<dbReference type="InterPro" id="IPR027065">
    <property type="entry name" value="Lon_Prtase"/>
</dbReference>
<dbReference type="Gene3D" id="1.20.58.1480">
    <property type="match status" value="1"/>
</dbReference>
<dbReference type="HAMAP" id="MF_01973">
    <property type="entry name" value="lon_bact"/>
    <property type="match status" value="1"/>
</dbReference>
<dbReference type="GO" id="GO:0016887">
    <property type="term" value="F:ATP hydrolysis activity"/>
    <property type="evidence" value="ECO:0007669"/>
    <property type="project" value="UniProtKB-UniRule"/>
</dbReference>
<protein>
    <recommendedName>
        <fullName evidence="12 14">Lon protease</fullName>
        <ecNumber evidence="11 14">3.4.21.53</ecNumber>
    </recommendedName>
    <alternativeName>
        <fullName evidence="13 14">ATP-dependent protease La</fullName>
    </alternativeName>
</protein>
<evidence type="ECO:0000256" key="6">
    <source>
        <dbReference type="ARBA" id="ARBA00022825"/>
    </source>
</evidence>